<sequence length="179" mass="20073">MLTIKSGWIEGVRQVPVSRFNKRPSPLEISLIVVHCISLPPKQFGGPYVDDIFTGTLDPNAHPYFKDVAPLEVSTHLFINRAGIITQYVSFLDRAWHAGRSSYNGHKECNDYSIGIELEGCDDSTYTNDQYECLNEVISLLKNTYPEIGNNITGHSDIAPGRKTDPGPFFDWARVNNNN</sequence>
<comment type="subcellular location">
    <subcellularLocation>
        <location evidence="3">Cytoplasm</location>
    </subcellularLocation>
</comment>
<evidence type="ECO:0000256" key="12">
    <source>
        <dbReference type="ARBA" id="ARBA00042615"/>
    </source>
</evidence>
<evidence type="ECO:0000256" key="8">
    <source>
        <dbReference type="ARBA" id="ARBA00022801"/>
    </source>
</evidence>
<accession>A0ABS7DFQ4</accession>
<dbReference type="EC" id="3.5.1.28" evidence="5"/>
<dbReference type="SMART" id="SM00644">
    <property type="entry name" value="Ami_2"/>
    <property type="match status" value="1"/>
</dbReference>
<comment type="cofactor">
    <cofactor evidence="2">
        <name>Zn(2+)</name>
        <dbReference type="ChEBI" id="CHEBI:29105"/>
    </cofactor>
</comment>
<evidence type="ECO:0000313" key="15">
    <source>
        <dbReference type="Proteomes" id="UP000731465"/>
    </source>
</evidence>
<dbReference type="InterPro" id="IPR002502">
    <property type="entry name" value="Amidase_domain"/>
</dbReference>
<dbReference type="GO" id="GO:0008745">
    <property type="term" value="F:N-acetylmuramoyl-L-alanine amidase activity"/>
    <property type="evidence" value="ECO:0007669"/>
    <property type="project" value="UniProtKB-EC"/>
</dbReference>
<evidence type="ECO:0000256" key="10">
    <source>
        <dbReference type="ARBA" id="ARBA00023316"/>
    </source>
</evidence>
<dbReference type="PANTHER" id="PTHR30417">
    <property type="entry name" value="N-ACETYLMURAMOYL-L-ALANINE AMIDASE AMID"/>
    <property type="match status" value="1"/>
</dbReference>
<dbReference type="SUPFAM" id="SSF55846">
    <property type="entry name" value="N-acetylmuramoyl-L-alanine amidase-like"/>
    <property type="match status" value="1"/>
</dbReference>
<comment type="caution">
    <text evidence="14">The sequence shown here is derived from an EMBL/GenBank/DDBJ whole genome shotgun (WGS) entry which is preliminary data.</text>
</comment>
<evidence type="ECO:0000259" key="13">
    <source>
        <dbReference type="SMART" id="SM00644"/>
    </source>
</evidence>
<comment type="similarity">
    <text evidence="4">Belongs to the N-acetylmuramoyl-L-alanine amidase 2 family.</text>
</comment>
<gene>
    <name evidence="14" type="primary">ampD</name>
    <name evidence="14" type="ORF">J5V48_04380</name>
</gene>
<keyword evidence="6" id="KW-0963">Cytoplasm</keyword>
<dbReference type="Gene3D" id="3.40.80.10">
    <property type="entry name" value="Peptidoglycan recognition protein-like"/>
    <property type="match status" value="1"/>
</dbReference>
<evidence type="ECO:0000256" key="1">
    <source>
        <dbReference type="ARBA" id="ARBA00001561"/>
    </source>
</evidence>
<keyword evidence="9" id="KW-0862">Zinc</keyword>
<keyword evidence="15" id="KW-1185">Reference proteome</keyword>
<proteinExistence type="inferred from homology"/>
<evidence type="ECO:0000256" key="6">
    <source>
        <dbReference type="ARBA" id="ARBA00022490"/>
    </source>
</evidence>
<evidence type="ECO:0000256" key="9">
    <source>
        <dbReference type="ARBA" id="ARBA00022833"/>
    </source>
</evidence>
<evidence type="ECO:0000256" key="11">
    <source>
        <dbReference type="ARBA" id="ARBA00039257"/>
    </source>
</evidence>
<keyword evidence="7" id="KW-0479">Metal-binding</keyword>
<dbReference type="CDD" id="cd06583">
    <property type="entry name" value="PGRP"/>
    <property type="match status" value="1"/>
</dbReference>
<dbReference type="RefSeq" id="WP_219937346.1">
    <property type="nucleotide sequence ID" value="NZ_JAGFNY010000010.1"/>
</dbReference>
<organism evidence="14 15">
    <name type="scientific">Succinivibrio faecicola</name>
    <dbReference type="NCBI Taxonomy" id="2820300"/>
    <lineage>
        <taxon>Bacteria</taxon>
        <taxon>Pseudomonadati</taxon>
        <taxon>Pseudomonadota</taxon>
        <taxon>Gammaproteobacteria</taxon>
        <taxon>Aeromonadales</taxon>
        <taxon>Succinivibrionaceae</taxon>
        <taxon>Succinivibrio</taxon>
    </lineage>
</organism>
<evidence type="ECO:0000256" key="7">
    <source>
        <dbReference type="ARBA" id="ARBA00022723"/>
    </source>
</evidence>
<reference evidence="14 15" key="1">
    <citation type="submission" date="2021-03" db="EMBL/GenBank/DDBJ databases">
        <title>Succinivibrio sp. nov. isolated from feces of cow.</title>
        <authorList>
            <person name="Choi J.-Y."/>
        </authorList>
    </citation>
    <scope>NUCLEOTIDE SEQUENCE [LARGE SCALE GENOMIC DNA]</scope>
    <source>
        <strain evidence="14 15">AGMB01872</strain>
    </source>
</reference>
<evidence type="ECO:0000256" key="2">
    <source>
        <dbReference type="ARBA" id="ARBA00001947"/>
    </source>
</evidence>
<protein>
    <recommendedName>
        <fullName evidence="11">1,6-anhydro-N-acetylmuramyl-L-alanine amidase AmpD</fullName>
        <ecNumber evidence="5">3.5.1.28</ecNumber>
    </recommendedName>
    <alternativeName>
        <fullName evidence="12">N-acetylmuramoyl-L-alanine amidase</fullName>
    </alternativeName>
</protein>
<evidence type="ECO:0000256" key="5">
    <source>
        <dbReference type="ARBA" id="ARBA00011901"/>
    </source>
</evidence>
<dbReference type="Proteomes" id="UP000731465">
    <property type="component" value="Unassembled WGS sequence"/>
</dbReference>
<feature type="domain" description="N-acetylmuramoyl-L-alanine amidase" evidence="13">
    <location>
        <begin position="17"/>
        <end position="167"/>
    </location>
</feature>
<comment type="catalytic activity">
    <reaction evidence="1">
        <text>Hydrolyzes the link between N-acetylmuramoyl residues and L-amino acid residues in certain cell-wall glycopeptides.</text>
        <dbReference type="EC" id="3.5.1.28"/>
    </reaction>
</comment>
<dbReference type="InterPro" id="IPR036505">
    <property type="entry name" value="Amidase/PGRP_sf"/>
</dbReference>
<keyword evidence="10" id="KW-0961">Cell wall biogenesis/degradation</keyword>
<dbReference type="Pfam" id="PF01510">
    <property type="entry name" value="Amidase_2"/>
    <property type="match status" value="1"/>
</dbReference>
<evidence type="ECO:0000313" key="14">
    <source>
        <dbReference type="EMBL" id="MBW7570127.1"/>
    </source>
</evidence>
<name>A0ABS7DFQ4_9GAMM</name>
<evidence type="ECO:0000256" key="3">
    <source>
        <dbReference type="ARBA" id="ARBA00004496"/>
    </source>
</evidence>
<keyword evidence="8 14" id="KW-0378">Hydrolase</keyword>
<dbReference type="InterPro" id="IPR051206">
    <property type="entry name" value="NAMLAA_amidase_2"/>
</dbReference>
<evidence type="ECO:0000256" key="4">
    <source>
        <dbReference type="ARBA" id="ARBA00007553"/>
    </source>
</evidence>
<dbReference type="PANTHER" id="PTHR30417:SF4">
    <property type="entry name" value="1,6-ANHYDRO-N-ACETYLMURAMYL-L-ALANINE AMIDASE AMPD"/>
    <property type="match status" value="1"/>
</dbReference>
<dbReference type="EMBL" id="JAGFNY010000010">
    <property type="protein sequence ID" value="MBW7570127.1"/>
    <property type="molecule type" value="Genomic_DNA"/>
</dbReference>
<dbReference type="NCBIfam" id="NF008758">
    <property type="entry name" value="PRK11789.1"/>
    <property type="match status" value="1"/>
</dbReference>